<sequence>MATDRPASPLESDSTPSLGDDNRSTHSSSGSKRTQSITSSVYDYQFKDGRRYHAYEPGLYMLPNDDTEQDRLDLQHHIFRLSIDGPLHIAPIPKDYAGHVLDIGTGTGIWAMEFADDHPASTVLGVDLSPIQPDFVPANCSFRVDNIESDWIADEKFDFIHSRAMVGGIKSWPNLFSQAHAHLKPGGIIEVQDVYFPTVCNDPSQTSTSVFVAYNNLLLEATKRVGLDFQATTKWKTQLEAAGFVDVHTRWVNWPVGPWAKHKKNKIIGKFTYADFTGGLTMTRPFFQNVLGKSKEDVDELFEKVKVELEEQKIHLFQKVCFCWARKPRVDGEVVGGQEAEKGENERGEEKVVPKEEENV</sequence>
<dbReference type="OrthoDB" id="2013972at2759"/>
<dbReference type="EMBL" id="MU004233">
    <property type="protein sequence ID" value="KAF2671272.1"/>
    <property type="molecule type" value="Genomic_DNA"/>
</dbReference>
<name>A0A6A6UGF5_9PEZI</name>
<dbReference type="Gene3D" id="3.40.50.150">
    <property type="entry name" value="Vaccinia Virus protein VP39"/>
    <property type="match status" value="1"/>
</dbReference>
<dbReference type="InterPro" id="IPR029063">
    <property type="entry name" value="SAM-dependent_MTases_sf"/>
</dbReference>
<feature type="compositionally biased region" description="Basic and acidic residues" evidence="1">
    <location>
        <begin position="339"/>
        <end position="360"/>
    </location>
</feature>
<dbReference type="AlphaFoldDB" id="A0A6A6UGF5"/>
<dbReference type="GO" id="GO:0032259">
    <property type="term" value="P:methylation"/>
    <property type="evidence" value="ECO:0007669"/>
    <property type="project" value="UniProtKB-KW"/>
</dbReference>
<keyword evidence="2" id="KW-0489">Methyltransferase</keyword>
<evidence type="ECO:0000313" key="3">
    <source>
        <dbReference type="Proteomes" id="UP000799302"/>
    </source>
</evidence>
<accession>A0A6A6UGF5</accession>
<protein>
    <submittedName>
        <fullName evidence="2">TAM domain methyltransferase</fullName>
    </submittedName>
</protein>
<dbReference type="Pfam" id="PF13489">
    <property type="entry name" value="Methyltransf_23"/>
    <property type="match status" value="1"/>
</dbReference>
<keyword evidence="2" id="KW-0808">Transferase</keyword>
<reference evidence="2" key="1">
    <citation type="journal article" date="2020" name="Stud. Mycol.">
        <title>101 Dothideomycetes genomes: a test case for predicting lifestyles and emergence of pathogens.</title>
        <authorList>
            <person name="Haridas S."/>
            <person name="Albert R."/>
            <person name="Binder M."/>
            <person name="Bloem J."/>
            <person name="Labutti K."/>
            <person name="Salamov A."/>
            <person name="Andreopoulos B."/>
            <person name="Baker S."/>
            <person name="Barry K."/>
            <person name="Bills G."/>
            <person name="Bluhm B."/>
            <person name="Cannon C."/>
            <person name="Castanera R."/>
            <person name="Culley D."/>
            <person name="Daum C."/>
            <person name="Ezra D."/>
            <person name="Gonzalez J."/>
            <person name="Henrissat B."/>
            <person name="Kuo A."/>
            <person name="Liang C."/>
            <person name="Lipzen A."/>
            <person name="Lutzoni F."/>
            <person name="Magnuson J."/>
            <person name="Mondo S."/>
            <person name="Nolan M."/>
            <person name="Ohm R."/>
            <person name="Pangilinan J."/>
            <person name="Park H.-J."/>
            <person name="Ramirez L."/>
            <person name="Alfaro M."/>
            <person name="Sun H."/>
            <person name="Tritt A."/>
            <person name="Yoshinaga Y."/>
            <person name="Zwiers L.-H."/>
            <person name="Turgeon B."/>
            <person name="Goodwin S."/>
            <person name="Spatafora J."/>
            <person name="Crous P."/>
            <person name="Grigoriev I."/>
        </authorList>
    </citation>
    <scope>NUCLEOTIDE SEQUENCE</scope>
    <source>
        <strain evidence="2">CBS 115976</strain>
    </source>
</reference>
<organism evidence="2 3">
    <name type="scientific">Microthyrium microscopicum</name>
    <dbReference type="NCBI Taxonomy" id="703497"/>
    <lineage>
        <taxon>Eukaryota</taxon>
        <taxon>Fungi</taxon>
        <taxon>Dikarya</taxon>
        <taxon>Ascomycota</taxon>
        <taxon>Pezizomycotina</taxon>
        <taxon>Dothideomycetes</taxon>
        <taxon>Dothideomycetes incertae sedis</taxon>
        <taxon>Microthyriales</taxon>
        <taxon>Microthyriaceae</taxon>
        <taxon>Microthyrium</taxon>
    </lineage>
</organism>
<dbReference type="CDD" id="cd02440">
    <property type="entry name" value="AdoMet_MTases"/>
    <property type="match status" value="1"/>
</dbReference>
<gene>
    <name evidence="2" type="ORF">BT63DRAFT_446347</name>
</gene>
<keyword evidence="3" id="KW-1185">Reference proteome</keyword>
<evidence type="ECO:0000313" key="2">
    <source>
        <dbReference type="EMBL" id="KAF2671272.1"/>
    </source>
</evidence>
<feature type="region of interest" description="Disordered" evidence="1">
    <location>
        <begin position="1"/>
        <end position="36"/>
    </location>
</feature>
<feature type="region of interest" description="Disordered" evidence="1">
    <location>
        <begin position="334"/>
        <end position="360"/>
    </location>
</feature>
<evidence type="ECO:0000256" key="1">
    <source>
        <dbReference type="SAM" id="MobiDB-lite"/>
    </source>
</evidence>
<dbReference type="SUPFAM" id="SSF53335">
    <property type="entry name" value="S-adenosyl-L-methionine-dependent methyltransferases"/>
    <property type="match status" value="1"/>
</dbReference>
<dbReference type="PANTHER" id="PTHR43591:SF31">
    <property type="entry name" value="LAEA-LIKE, PUTATIVE (AFU_ORTHOLOGUE AFUA_8G01930)-RELATED"/>
    <property type="match status" value="1"/>
</dbReference>
<dbReference type="PANTHER" id="PTHR43591">
    <property type="entry name" value="METHYLTRANSFERASE"/>
    <property type="match status" value="1"/>
</dbReference>
<feature type="compositionally biased region" description="Polar residues" evidence="1">
    <location>
        <begin position="25"/>
        <end position="36"/>
    </location>
</feature>
<dbReference type="GO" id="GO:0008168">
    <property type="term" value="F:methyltransferase activity"/>
    <property type="evidence" value="ECO:0007669"/>
    <property type="project" value="UniProtKB-KW"/>
</dbReference>
<proteinExistence type="predicted"/>
<dbReference type="Proteomes" id="UP000799302">
    <property type="component" value="Unassembled WGS sequence"/>
</dbReference>